<keyword evidence="3" id="KW-1185">Reference proteome</keyword>
<dbReference type="CDD" id="cd06532">
    <property type="entry name" value="Glyco_transf_25"/>
    <property type="match status" value="1"/>
</dbReference>
<gene>
    <name evidence="2" type="ORF">WSI_04910</name>
</gene>
<keyword evidence="2" id="KW-0808">Transferase</keyword>
<dbReference type="RefSeq" id="WP_015452945.1">
    <property type="nucleotide sequence ID" value="NC_020549.1"/>
</dbReference>
<proteinExistence type="predicted"/>
<organism evidence="2 3">
    <name type="scientific">Candidatus Liberibacter asiaticus str. gxpsy</name>
    <dbReference type="NCBI Taxonomy" id="1174529"/>
    <lineage>
        <taxon>Bacteria</taxon>
        <taxon>Pseudomonadati</taxon>
        <taxon>Pseudomonadota</taxon>
        <taxon>Alphaproteobacteria</taxon>
        <taxon>Hyphomicrobiales</taxon>
        <taxon>Rhizobiaceae</taxon>
        <taxon>Liberibacter</taxon>
    </lineage>
</organism>
<evidence type="ECO:0000313" key="3">
    <source>
        <dbReference type="Proteomes" id="UP000011820"/>
    </source>
</evidence>
<evidence type="ECO:0000259" key="1">
    <source>
        <dbReference type="Pfam" id="PF01755"/>
    </source>
</evidence>
<accession>A0ABM5NFE4</accession>
<feature type="domain" description="Glycosyl transferase family 25" evidence="1">
    <location>
        <begin position="4"/>
        <end position="178"/>
    </location>
</feature>
<evidence type="ECO:0000313" key="2">
    <source>
        <dbReference type="EMBL" id="AGH17350.1"/>
    </source>
</evidence>
<dbReference type="EMBL" id="CP004005">
    <property type="protein sequence ID" value="AGH17350.1"/>
    <property type="molecule type" value="Genomic_DNA"/>
</dbReference>
<name>A0ABM5NFE4_LIBAS</name>
<dbReference type="Proteomes" id="UP000011820">
    <property type="component" value="Chromosome"/>
</dbReference>
<dbReference type="GO" id="GO:0016740">
    <property type="term" value="F:transferase activity"/>
    <property type="evidence" value="ECO:0007669"/>
    <property type="project" value="UniProtKB-KW"/>
</dbReference>
<dbReference type="Pfam" id="PF01755">
    <property type="entry name" value="Glyco_transf_25"/>
    <property type="match status" value="1"/>
</dbReference>
<dbReference type="GeneID" id="93077340"/>
<dbReference type="InterPro" id="IPR002654">
    <property type="entry name" value="Glyco_trans_25"/>
</dbReference>
<protein>
    <submittedName>
        <fullName evidence="2">Glycosyl transferase family protein</fullName>
    </submittedName>
</protein>
<sequence>MPIPVYVISLPFSHARREKFCHRAARIHLQFSFFDAIYGENNPICNRIFSHQKRQCQFKRLLSLPEIGCYISHIHLWKRIAYSPAIGAIILEDDADFSDEFSQLLPHLSKCDINNILIKFDALRKKPKKDSYLCTLPGNFDIHQPRILSPRTTGYFIGKEAAIHLLNVRKNIYRPIDMDMKHWWEHNIPSLVTEPGAVYEAIDTNDSTIEESRLVRKPTFSPLYFYRNTCYQWNLHYNAWRKDLPPVSTTKFLPSSSSSLIKS</sequence>
<reference evidence="2 3" key="1">
    <citation type="journal article" date="2013" name="Genome Announc.">
        <title>Complete Genome Sequence of a Chinese Strain of 'Candidatus Liberibacter asiaticus'.</title>
        <authorList>
            <person name="Lin H."/>
            <person name="Han C.S."/>
            <person name="Liu B."/>
            <person name="Lou B."/>
            <person name="Bai X."/>
            <person name="Deng C."/>
            <person name="Civerolo E.L."/>
            <person name="Gupta G."/>
        </authorList>
    </citation>
    <scope>NUCLEOTIDE SEQUENCE [LARGE SCALE GENOMIC DNA]</scope>
    <source>
        <strain evidence="3">gxpsy</strain>
    </source>
</reference>